<organism evidence="2 3">
    <name type="scientific">Mucilaginibacter gynuensis</name>
    <dbReference type="NCBI Taxonomy" id="1302236"/>
    <lineage>
        <taxon>Bacteria</taxon>
        <taxon>Pseudomonadati</taxon>
        <taxon>Bacteroidota</taxon>
        <taxon>Sphingobacteriia</taxon>
        <taxon>Sphingobacteriales</taxon>
        <taxon>Sphingobacteriaceae</taxon>
        <taxon>Mucilaginibacter</taxon>
    </lineage>
</organism>
<protein>
    <recommendedName>
        <fullName evidence="1">Bacterial mobilisation domain-containing protein</fullName>
    </recommendedName>
</protein>
<evidence type="ECO:0000259" key="1">
    <source>
        <dbReference type="Pfam" id="PF05713"/>
    </source>
</evidence>
<evidence type="ECO:0000313" key="3">
    <source>
        <dbReference type="Proteomes" id="UP001500582"/>
    </source>
</evidence>
<keyword evidence="3" id="KW-1185">Reference proteome</keyword>
<gene>
    <name evidence="2" type="ORF">GCM10023149_43550</name>
</gene>
<evidence type="ECO:0000313" key="2">
    <source>
        <dbReference type="EMBL" id="GAA4335497.1"/>
    </source>
</evidence>
<name>A0ABP8H7I7_9SPHI</name>
<dbReference type="Pfam" id="PF05713">
    <property type="entry name" value="MobC"/>
    <property type="match status" value="1"/>
</dbReference>
<dbReference type="InterPro" id="IPR008687">
    <property type="entry name" value="MobC"/>
</dbReference>
<sequence length="94" mass="10803">MKKLEVVAQLCGKAPGLLMRERFFKGRLPEPKTAKLDYDTYFELKKIGVNINQLAKRVNSHLMPVGILSVLNRLLKQQEAIIKLLLDDSHSENW</sequence>
<feature type="domain" description="Bacterial mobilisation" evidence="1">
    <location>
        <begin position="42"/>
        <end position="62"/>
    </location>
</feature>
<accession>A0ABP8H7I7</accession>
<proteinExistence type="predicted"/>
<dbReference type="Proteomes" id="UP001500582">
    <property type="component" value="Unassembled WGS sequence"/>
</dbReference>
<dbReference type="EMBL" id="BAABFT010000015">
    <property type="protein sequence ID" value="GAA4335497.1"/>
    <property type="molecule type" value="Genomic_DNA"/>
</dbReference>
<comment type="caution">
    <text evidence="2">The sequence shown here is derived from an EMBL/GenBank/DDBJ whole genome shotgun (WGS) entry which is preliminary data.</text>
</comment>
<reference evidence="3" key="1">
    <citation type="journal article" date="2019" name="Int. J. Syst. Evol. Microbiol.">
        <title>The Global Catalogue of Microorganisms (GCM) 10K type strain sequencing project: providing services to taxonomists for standard genome sequencing and annotation.</title>
        <authorList>
            <consortium name="The Broad Institute Genomics Platform"/>
            <consortium name="The Broad Institute Genome Sequencing Center for Infectious Disease"/>
            <person name="Wu L."/>
            <person name="Ma J."/>
        </authorList>
    </citation>
    <scope>NUCLEOTIDE SEQUENCE [LARGE SCALE GENOMIC DNA]</scope>
    <source>
        <strain evidence="3">JCM 17705</strain>
    </source>
</reference>